<keyword evidence="3 4" id="KW-0732">Signal</keyword>
<name>A0A127A4S2_9MICC</name>
<dbReference type="KEGG" id="satk:SA2016_3831"/>
<dbReference type="Gene3D" id="3.40.190.10">
    <property type="entry name" value="Periplasmic binding protein-like II"/>
    <property type="match status" value="2"/>
</dbReference>
<evidence type="ECO:0000256" key="4">
    <source>
        <dbReference type="SAM" id="SignalP"/>
    </source>
</evidence>
<feature type="domain" description="SsuA/THI5-like" evidence="5">
    <location>
        <begin position="52"/>
        <end position="272"/>
    </location>
</feature>
<comment type="similarity">
    <text evidence="2">Belongs to the bacterial solute-binding protein SsuA/TauA family.</text>
</comment>
<dbReference type="EMBL" id="CP014518">
    <property type="protein sequence ID" value="AMM34488.1"/>
    <property type="molecule type" value="Genomic_DNA"/>
</dbReference>
<evidence type="ECO:0000313" key="6">
    <source>
        <dbReference type="EMBL" id="AMM34488.1"/>
    </source>
</evidence>
<dbReference type="PANTHER" id="PTHR30024:SF47">
    <property type="entry name" value="TAURINE-BINDING PERIPLASMIC PROTEIN"/>
    <property type="match status" value="1"/>
</dbReference>
<evidence type="ECO:0000256" key="1">
    <source>
        <dbReference type="ARBA" id="ARBA00004418"/>
    </source>
</evidence>
<accession>A0A127A4S2</accession>
<dbReference type="RefSeq" id="WP_066501243.1">
    <property type="nucleotide sequence ID" value="NZ_BJMO01000049.1"/>
</dbReference>
<protein>
    <submittedName>
        <fullName evidence="6">Putative sulfonate ABC transporter, solute-binding protein</fullName>
    </submittedName>
</protein>
<dbReference type="STRING" id="37927.SA2016_3831"/>
<keyword evidence="7" id="KW-1185">Reference proteome</keyword>
<dbReference type="SUPFAM" id="SSF53850">
    <property type="entry name" value="Periplasmic binding protein-like II"/>
    <property type="match status" value="1"/>
</dbReference>
<dbReference type="Pfam" id="PF09084">
    <property type="entry name" value="NMT1"/>
    <property type="match status" value="1"/>
</dbReference>
<proteinExistence type="inferred from homology"/>
<dbReference type="InterPro" id="IPR015168">
    <property type="entry name" value="SsuA/THI5"/>
</dbReference>
<dbReference type="AlphaFoldDB" id="A0A127A4S2"/>
<dbReference type="PANTHER" id="PTHR30024">
    <property type="entry name" value="ALIPHATIC SULFONATES-BINDING PROTEIN-RELATED"/>
    <property type="match status" value="1"/>
</dbReference>
<feature type="signal peptide" evidence="4">
    <location>
        <begin position="1"/>
        <end position="24"/>
    </location>
</feature>
<dbReference type="Proteomes" id="UP000070134">
    <property type="component" value="Chromosome"/>
</dbReference>
<dbReference type="GO" id="GO:0042597">
    <property type="term" value="C:periplasmic space"/>
    <property type="evidence" value="ECO:0007669"/>
    <property type="project" value="UniProtKB-SubCell"/>
</dbReference>
<sequence precursor="true">MQRSIPAALAAVLALALSACGGSAASSTSAGSEGSLTTLKVGTIGIGSDAAIRLAIDKGYFKEQGLDVKTSVVANPPAGIAAAQSGQLDLTYTPSIPLLNALSNNVPLTVVAAADGYSEQAMASKDMTKVDDTGLVVQKGSPIQRPKDLEGKSVSVPARKAQLEVTVSKLVKDDGGDPSKVNWMVLDPSSALQSLNSGRVDAASLVAPFVSKAISQGDRLLASPGVAFFKAGAVGLWVTGKSSLAKERKAIEGFRSAIYKANAYANTHLDEAQQLSAQITNNPIDVIKAGAVNYWPDKVTTDDIQRVDDAMAELGYLKEPVKLPSELTLGN</sequence>
<comment type="subcellular location">
    <subcellularLocation>
        <location evidence="1">Periplasm</location>
    </subcellularLocation>
</comment>
<evidence type="ECO:0000259" key="5">
    <source>
        <dbReference type="Pfam" id="PF09084"/>
    </source>
</evidence>
<dbReference type="PROSITE" id="PS51257">
    <property type="entry name" value="PROKAR_LIPOPROTEIN"/>
    <property type="match status" value="1"/>
</dbReference>
<evidence type="ECO:0000256" key="2">
    <source>
        <dbReference type="ARBA" id="ARBA00010742"/>
    </source>
</evidence>
<dbReference type="OrthoDB" id="7808807at2"/>
<organism evidence="6 7">
    <name type="scientific">Sinomonas atrocyanea</name>
    <dbReference type="NCBI Taxonomy" id="37927"/>
    <lineage>
        <taxon>Bacteria</taxon>
        <taxon>Bacillati</taxon>
        <taxon>Actinomycetota</taxon>
        <taxon>Actinomycetes</taxon>
        <taxon>Micrococcales</taxon>
        <taxon>Micrococcaceae</taxon>
        <taxon>Sinomonas</taxon>
    </lineage>
</organism>
<evidence type="ECO:0000313" key="7">
    <source>
        <dbReference type="Proteomes" id="UP000070134"/>
    </source>
</evidence>
<gene>
    <name evidence="6" type="ORF">SA2016_3831</name>
</gene>
<dbReference type="PATRIC" id="fig|37927.3.peg.3930"/>
<evidence type="ECO:0000256" key="3">
    <source>
        <dbReference type="ARBA" id="ARBA00022729"/>
    </source>
</evidence>
<feature type="chain" id="PRO_5007445763" evidence="4">
    <location>
        <begin position="25"/>
        <end position="331"/>
    </location>
</feature>
<reference evidence="6 7" key="1">
    <citation type="submission" date="2016-02" db="EMBL/GenBank/DDBJ databases">
        <title>Complete genome of Sinomonas atrocyanea KCTC 3377.</title>
        <authorList>
            <person name="Kim K.M."/>
        </authorList>
    </citation>
    <scope>NUCLEOTIDE SEQUENCE [LARGE SCALE GENOMIC DNA]</scope>
    <source>
        <strain evidence="6 7">KCTC 3377</strain>
    </source>
</reference>